<dbReference type="STRING" id="563176.SAMN04488090_3444"/>
<evidence type="ECO:0000256" key="5">
    <source>
        <dbReference type="ARBA" id="ARBA00022692"/>
    </source>
</evidence>
<keyword evidence="6" id="KW-0631">Potassium channel</keyword>
<keyword evidence="5 13" id="KW-0812">Transmembrane</keyword>
<keyword evidence="7" id="KW-0630">Potassium</keyword>
<dbReference type="GO" id="GO:0015252">
    <property type="term" value="F:proton channel activity"/>
    <property type="evidence" value="ECO:0007669"/>
    <property type="project" value="InterPro"/>
</dbReference>
<dbReference type="PANTHER" id="PTHR31462">
    <property type="entry name" value="ENDOSOMAL/LYSOSOMAL POTASSIUM CHANNEL TMEM175"/>
    <property type="match status" value="1"/>
</dbReference>
<evidence type="ECO:0000256" key="8">
    <source>
        <dbReference type="ARBA" id="ARBA00022989"/>
    </source>
</evidence>
<keyword evidence="15" id="KW-1185">Reference proteome</keyword>
<evidence type="ECO:0000256" key="9">
    <source>
        <dbReference type="ARBA" id="ARBA00023065"/>
    </source>
</evidence>
<dbReference type="GO" id="GO:0016020">
    <property type="term" value="C:membrane"/>
    <property type="evidence" value="ECO:0007669"/>
    <property type="project" value="UniProtKB-SubCell"/>
</dbReference>
<feature type="transmembrane region" description="Helical" evidence="13">
    <location>
        <begin position="53"/>
        <end position="75"/>
    </location>
</feature>
<keyword evidence="10 13" id="KW-0472">Membrane</keyword>
<dbReference type="Proteomes" id="UP000198901">
    <property type="component" value="Unassembled WGS sequence"/>
</dbReference>
<comment type="subcellular location">
    <subcellularLocation>
        <location evidence="1">Membrane</location>
        <topology evidence="1">Multi-pass membrane protein</topology>
    </subcellularLocation>
</comment>
<reference evidence="14 15" key="1">
    <citation type="submission" date="2016-10" db="EMBL/GenBank/DDBJ databases">
        <authorList>
            <person name="de Groot N.N."/>
        </authorList>
    </citation>
    <scope>NUCLEOTIDE SEQUENCE [LARGE SCALE GENOMIC DNA]</scope>
    <source>
        <strain evidence="14 15">DSM 21668</strain>
    </source>
</reference>
<comment type="catalytic activity">
    <reaction evidence="12">
        <text>K(+)(in) = K(+)(out)</text>
        <dbReference type="Rhea" id="RHEA:29463"/>
        <dbReference type="ChEBI" id="CHEBI:29103"/>
    </reaction>
</comment>
<evidence type="ECO:0000256" key="10">
    <source>
        <dbReference type="ARBA" id="ARBA00023136"/>
    </source>
</evidence>
<keyword evidence="11" id="KW-0407">Ion channel</keyword>
<dbReference type="EMBL" id="FNGS01000006">
    <property type="protein sequence ID" value="SDM43635.1"/>
    <property type="molecule type" value="Genomic_DNA"/>
</dbReference>
<feature type="transmembrane region" description="Helical" evidence="13">
    <location>
        <begin position="16"/>
        <end position="33"/>
    </location>
</feature>
<dbReference type="RefSeq" id="WP_093204967.1">
    <property type="nucleotide sequence ID" value="NZ_FNGS01000006.1"/>
</dbReference>
<evidence type="ECO:0000256" key="3">
    <source>
        <dbReference type="ARBA" id="ARBA00022448"/>
    </source>
</evidence>
<evidence type="ECO:0000256" key="12">
    <source>
        <dbReference type="ARBA" id="ARBA00034430"/>
    </source>
</evidence>
<feature type="transmembrane region" description="Helical" evidence="13">
    <location>
        <begin position="171"/>
        <end position="195"/>
    </location>
</feature>
<protein>
    <submittedName>
        <fullName evidence="14">Uncharacterized membrane protein</fullName>
    </submittedName>
</protein>
<accession>A0A1G9T954</accession>
<dbReference type="PANTHER" id="PTHR31462:SF5">
    <property type="entry name" value="ENDOSOMAL_LYSOSOMAL PROTON CHANNEL TMEM175"/>
    <property type="match status" value="1"/>
</dbReference>
<evidence type="ECO:0000256" key="6">
    <source>
        <dbReference type="ARBA" id="ARBA00022826"/>
    </source>
</evidence>
<comment type="similarity">
    <text evidence="2">Belongs to the TMEM175 family.</text>
</comment>
<sequence length="205" mass="23600">MKTTYNQLAGQSSERINAISDAVFGVAMTLLVLEIEVPEIEGDVTEEKLIQAFLTLVPKFLVYFLSFMTAGIFWAGQSAQFRNIEKSDRNLTWINLFLLLFVSTLPFSTSFLGSHIEYKFSIFLYWLNIFFMGMGLYISWNYAYKHGFIAEDTRDIVYEPIKRRILIAQSLYLFGALLCFISPYLSISVIIAIQLNYAFAFISFK</sequence>
<evidence type="ECO:0000256" key="7">
    <source>
        <dbReference type="ARBA" id="ARBA00022958"/>
    </source>
</evidence>
<keyword evidence="9" id="KW-0406">Ion transport</keyword>
<evidence type="ECO:0000313" key="14">
    <source>
        <dbReference type="EMBL" id="SDM43635.1"/>
    </source>
</evidence>
<feature type="transmembrane region" description="Helical" evidence="13">
    <location>
        <begin position="96"/>
        <end position="116"/>
    </location>
</feature>
<dbReference type="AlphaFoldDB" id="A0A1G9T954"/>
<evidence type="ECO:0000256" key="2">
    <source>
        <dbReference type="ARBA" id="ARBA00006920"/>
    </source>
</evidence>
<gene>
    <name evidence="14" type="ORF">SAMN04488090_3444</name>
</gene>
<evidence type="ECO:0000256" key="1">
    <source>
        <dbReference type="ARBA" id="ARBA00004141"/>
    </source>
</evidence>
<keyword evidence="8 13" id="KW-1133">Transmembrane helix</keyword>
<evidence type="ECO:0000256" key="13">
    <source>
        <dbReference type="SAM" id="Phobius"/>
    </source>
</evidence>
<dbReference type="GO" id="GO:0005267">
    <property type="term" value="F:potassium channel activity"/>
    <property type="evidence" value="ECO:0007669"/>
    <property type="project" value="UniProtKB-KW"/>
</dbReference>
<organism evidence="14 15">
    <name type="scientific">Siphonobacter aquaeclarae</name>
    <dbReference type="NCBI Taxonomy" id="563176"/>
    <lineage>
        <taxon>Bacteria</taxon>
        <taxon>Pseudomonadati</taxon>
        <taxon>Bacteroidota</taxon>
        <taxon>Cytophagia</taxon>
        <taxon>Cytophagales</taxon>
        <taxon>Cytophagaceae</taxon>
        <taxon>Siphonobacter</taxon>
    </lineage>
</organism>
<feature type="transmembrane region" description="Helical" evidence="13">
    <location>
        <begin position="122"/>
        <end position="144"/>
    </location>
</feature>
<dbReference type="Pfam" id="PF06736">
    <property type="entry name" value="TMEM175"/>
    <property type="match status" value="1"/>
</dbReference>
<evidence type="ECO:0000256" key="4">
    <source>
        <dbReference type="ARBA" id="ARBA00022538"/>
    </source>
</evidence>
<evidence type="ECO:0000256" key="11">
    <source>
        <dbReference type="ARBA" id="ARBA00023303"/>
    </source>
</evidence>
<dbReference type="InterPro" id="IPR010617">
    <property type="entry name" value="TMEM175-like"/>
</dbReference>
<keyword evidence="3" id="KW-0813">Transport</keyword>
<name>A0A1G9T954_9BACT</name>
<evidence type="ECO:0000313" key="15">
    <source>
        <dbReference type="Proteomes" id="UP000198901"/>
    </source>
</evidence>
<proteinExistence type="inferred from homology"/>
<keyword evidence="4" id="KW-0633">Potassium transport</keyword>
<dbReference type="OrthoDB" id="7626281at2"/>